<evidence type="ECO:0000313" key="2">
    <source>
        <dbReference type="Proteomes" id="UP000441797"/>
    </source>
</evidence>
<comment type="caution">
    <text evidence="1">The sequence shown here is derived from an EMBL/GenBank/DDBJ whole genome shotgun (WGS) entry which is preliminary data.</text>
</comment>
<name>A0A6N8FXI7_9CHRO</name>
<dbReference type="Proteomes" id="UP000441797">
    <property type="component" value="Unassembled WGS sequence"/>
</dbReference>
<accession>A0A6N8FXI7</accession>
<organism evidence="1 2">
    <name type="scientific">Gloeocapsopsis dulcis AAB1 = 1H9</name>
    <dbReference type="NCBI Taxonomy" id="1433147"/>
    <lineage>
        <taxon>Bacteria</taxon>
        <taxon>Bacillati</taxon>
        <taxon>Cyanobacteriota</taxon>
        <taxon>Cyanophyceae</taxon>
        <taxon>Oscillatoriophycideae</taxon>
        <taxon>Chroococcales</taxon>
        <taxon>Chroococcaceae</taxon>
        <taxon>Gloeocapsopsis</taxon>
        <taxon>Gloeocapsopsis dulcis</taxon>
    </lineage>
</organism>
<dbReference type="RefSeq" id="WP_105217849.1">
    <property type="nucleotide sequence ID" value="NZ_CAWNSU010000036.1"/>
</dbReference>
<sequence length="265" mass="30318">MNQEFIHDFLKIPGVLGVALIKGQALPYFYIKQQNLEWHKKYTLTQSIRENITKIPEGAELFDFQVMGYYAYSYKLNDNLRFLVLTNADIAANKLRELAAKQLKSELQKNIDDTITTFKLLTEIIPQPKGVVTTGTTESYVTGNSSHVASEEVNSTIEELLKALNCLSKFSSNYMGSKLIANYWQLTRPNVEWLDKFQINRSAEITFSGISTETVSALQHRWIKEWAAAFIKQCSQIIQDLPNMIEQDGLDESNRRLLLTPTLIR</sequence>
<dbReference type="AlphaFoldDB" id="A0A6N8FXI7"/>
<protein>
    <submittedName>
        <fullName evidence="1">Uncharacterized protein</fullName>
    </submittedName>
</protein>
<dbReference type="EMBL" id="NAPY01000014">
    <property type="protein sequence ID" value="MUL36857.1"/>
    <property type="molecule type" value="Genomic_DNA"/>
</dbReference>
<evidence type="ECO:0000313" key="1">
    <source>
        <dbReference type="EMBL" id="MUL36857.1"/>
    </source>
</evidence>
<dbReference type="OrthoDB" id="528641at2"/>
<proteinExistence type="predicted"/>
<keyword evidence="2" id="KW-1185">Reference proteome</keyword>
<reference evidence="1 2" key="1">
    <citation type="journal article" date="2019" name="Front. Microbiol.">
        <title>Genomic Features for Desiccation Tolerance and Sugar Biosynthesis in the Extremophile Gloeocapsopsis sp. UTEX B3054.</title>
        <authorList>
            <person name="Urrejola C."/>
            <person name="Alcorta J."/>
            <person name="Salas L."/>
            <person name="Vasquez M."/>
            <person name="Polz M.F."/>
            <person name="Vicuna R."/>
            <person name="Diez B."/>
        </authorList>
    </citation>
    <scope>NUCLEOTIDE SEQUENCE [LARGE SCALE GENOMIC DNA]</scope>
    <source>
        <strain evidence="1 2">1H9</strain>
    </source>
</reference>
<gene>
    <name evidence="1" type="ORF">BWI75_10990</name>
</gene>